<proteinExistence type="inferred from homology"/>
<evidence type="ECO:0000256" key="5">
    <source>
        <dbReference type="ARBA" id="ARBA00022729"/>
    </source>
</evidence>
<organism evidence="15 16">
    <name type="scientific">Wenyingzhuangia heitensis</name>
    <dbReference type="NCBI Taxonomy" id="1487859"/>
    <lineage>
        <taxon>Bacteria</taxon>
        <taxon>Pseudomonadati</taxon>
        <taxon>Bacteroidota</taxon>
        <taxon>Flavobacteriia</taxon>
        <taxon>Flavobacteriales</taxon>
        <taxon>Flavobacteriaceae</taxon>
        <taxon>Wenyingzhuangia</taxon>
    </lineage>
</organism>
<sequence length="627" mass="71228">MMKLCKAILIICMLWCAVSVAQNDSINRLEKVTLLANTTKKQEELGLKKVELSVEQVVKNPTNFTELLRYNSPIAFKDYGNGGASSARFRGTSATNTLVLWNGVSINAIGNGQVDFNAISASTSDNITVNSGGGSVQFGSGAIGGVVQLNDILEFREHQDFDLFTSYGSFNTTSNFFKANIGTGKWAVKVASTYNKSDNDYEYLDTRYKDENGKALKNINGNYKNYGVDFSLGYQFSSLNKIYFYTTKYYGNRLFSDGLPNPSAGTERNEDFNQRNLLKWDLSFNSFKQSLKIAYLTQEFRYYGDKEATEYNFGKSNQKLVNYDLSYRFSNYLRLKYTIAYKVIDGATNDLESRKRNGFTLGGAVFYVPTETLTTSFQIRRESNSDFSVPMSVSVAAEKKLNKSIVLKTNLSTNYRIPTYNELYWPVVGNLDLVPEKSKQLELGVDVDVNKLHLSATYFYIHIDDKIIWLPTGGTNLWRPKNIQKVVNQGFETSLSYTLRITKNQELLATSNYTFTNAVNKKTEDNLPFVPNHLLNYNLEYTYKKISLYAQGLYQSKVYTTEDSIDFYSIDAVRVLNTGINFTLFIKENTKLVLGGKINNIGNNTYYFTNLRPMPGRNYNLNIHYKF</sequence>
<feature type="signal peptide" evidence="12">
    <location>
        <begin position="1"/>
        <end position="21"/>
    </location>
</feature>
<evidence type="ECO:0000256" key="12">
    <source>
        <dbReference type="SAM" id="SignalP"/>
    </source>
</evidence>
<dbReference type="PROSITE" id="PS52016">
    <property type="entry name" value="TONB_DEPENDENT_REC_3"/>
    <property type="match status" value="1"/>
</dbReference>
<keyword evidence="4 10" id="KW-0812">Transmembrane</keyword>
<evidence type="ECO:0000256" key="9">
    <source>
        <dbReference type="ARBA" id="ARBA00023237"/>
    </source>
</evidence>
<keyword evidence="8 15" id="KW-0675">Receptor</keyword>
<keyword evidence="16" id="KW-1185">Reference proteome</keyword>
<keyword evidence="5 12" id="KW-0732">Signal</keyword>
<dbReference type="InterPro" id="IPR012910">
    <property type="entry name" value="Plug_dom"/>
</dbReference>
<accession>A0ABX0UFS9</accession>
<keyword evidence="7 10" id="KW-0472">Membrane</keyword>
<name>A0ABX0UFS9_9FLAO</name>
<feature type="domain" description="TonB-dependent receptor plug" evidence="14">
    <location>
        <begin position="60"/>
        <end position="146"/>
    </location>
</feature>
<evidence type="ECO:0000313" key="15">
    <source>
        <dbReference type="EMBL" id="NIJ46271.1"/>
    </source>
</evidence>
<evidence type="ECO:0000256" key="3">
    <source>
        <dbReference type="ARBA" id="ARBA00022452"/>
    </source>
</evidence>
<dbReference type="EMBL" id="JAASQL010000005">
    <property type="protein sequence ID" value="NIJ46271.1"/>
    <property type="molecule type" value="Genomic_DNA"/>
</dbReference>
<evidence type="ECO:0000256" key="6">
    <source>
        <dbReference type="ARBA" id="ARBA00023077"/>
    </source>
</evidence>
<comment type="caution">
    <text evidence="15">The sequence shown here is derived from an EMBL/GenBank/DDBJ whole genome shotgun (WGS) entry which is preliminary data.</text>
</comment>
<keyword evidence="2 10" id="KW-0813">Transport</keyword>
<reference evidence="15 16" key="1">
    <citation type="submission" date="2020-03" db="EMBL/GenBank/DDBJ databases">
        <title>Genomic Encyclopedia of Type Strains, Phase IV (KMG-IV): sequencing the most valuable type-strain genomes for metagenomic binning, comparative biology and taxonomic classification.</title>
        <authorList>
            <person name="Goeker M."/>
        </authorList>
    </citation>
    <scope>NUCLEOTIDE SEQUENCE [LARGE SCALE GENOMIC DNA]</scope>
    <source>
        <strain evidence="15 16">DSM 101599</strain>
    </source>
</reference>
<evidence type="ECO:0000256" key="8">
    <source>
        <dbReference type="ARBA" id="ARBA00023170"/>
    </source>
</evidence>
<dbReference type="InterPro" id="IPR039426">
    <property type="entry name" value="TonB-dep_rcpt-like"/>
</dbReference>
<dbReference type="Pfam" id="PF00593">
    <property type="entry name" value="TonB_dep_Rec_b-barrel"/>
    <property type="match status" value="1"/>
</dbReference>
<comment type="subcellular location">
    <subcellularLocation>
        <location evidence="1 10">Cell outer membrane</location>
        <topology evidence="1 10">Multi-pass membrane protein</topology>
    </subcellularLocation>
</comment>
<dbReference type="InterPro" id="IPR000531">
    <property type="entry name" value="Beta-barrel_TonB"/>
</dbReference>
<evidence type="ECO:0000259" key="13">
    <source>
        <dbReference type="Pfam" id="PF00593"/>
    </source>
</evidence>
<feature type="domain" description="TonB-dependent receptor-like beta-barrel" evidence="13">
    <location>
        <begin position="190"/>
        <end position="600"/>
    </location>
</feature>
<keyword evidence="9 10" id="KW-0998">Cell outer membrane</keyword>
<comment type="similarity">
    <text evidence="10 11">Belongs to the TonB-dependent receptor family.</text>
</comment>
<dbReference type="Gene3D" id="2.40.170.20">
    <property type="entry name" value="TonB-dependent receptor, beta-barrel domain"/>
    <property type="match status" value="1"/>
</dbReference>
<gene>
    <name evidence="15" type="ORF">FHR24_002755</name>
</gene>
<feature type="chain" id="PRO_5045578624" evidence="12">
    <location>
        <begin position="22"/>
        <end position="627"/>
    </location>
</feature>
<dbReference type="InterPro" id="IPR036942">
    <property type="entry name" value="Beta-barrel_TonB_sf"/>
</dbReference>
<evidence type="ECO:0000256" key="10">
    <source>
        <dbReference type="PROSITE-ProRule" id="PRU01360"/>
    </source>
</evidence>
<dbReference type="PANTHER" id="PTHR30069:SF29">
    <property type="entry name" value="HEMOGLOBIN AND HEMOGLOBIN-HAPTOGLOBIN-BINDING PROTEIN 1-RELATED"/>
    <property type="match status" value="1"/>
</dbReference>
<dbReference type="InterPro" id="IPR037066">
    <property type="entry name" value="Plug_dom_sf"/>
</dbReference>
<evidence type="ECO:0000313" key="16">
    <source>
        <dbReference type="Proteomes" id="UP000745859"/>
    </source>
</evidence>
<protein>
    <submittedName>
        <fullName evidence="15">Iron complex outermembrane receptor protein</fullName>
    </submittedName>
</protein>
<evidence type="ECO:0000256" key="4">
    <source>
        <dbReference type="ARBA" id="ARBA00022692"/>
    </source>
</evidence>
<dbReference type="Pfam" id="PF07715">
    <property type="entry name" value="Plug"/>
    <property type="match status" value="1"/>
</dbReference>
<evidence type="ECO:0000256" key="11">
    <source>
        <dbReference type="RuleBase" id="RU003357"/>
    </source>
</evidence>
<keyword evidence="3 10" id="KW-1134">Transmembrane beta strand</keyword>
<dbReference type="Gene3D" id="2.170.130.10">
    <property type="entry name" value="TonB-dependent receptor, plug domain"/>
    <property type="match status" value="1"/>
</dbReference>
<dbReference type="PANTHER" id="PTHR30069">
    <property type="entry name" value="TONB-DEPENDENT OUTER MEMBRANE RECEPTOR"/>
    <property type="match status" value="1"/>
</dbReference>
<dbReference type="RefSeq" id="WP_167190049.1">
    <property type="nucleotide sequence ID" value="NZ_JAASQL010000005.1"/>
</dbReference>
<evidence type="ECO:0000259" key="14">
    <source>
        <dbReference type="Pfam" id="PF07715"/>
    </source>
</evidence>
<dbReference type="Proteomes" id="UP000745859">
    <property type="component" value="Unassembled WGS sequence"/>
</dbReference>
<dbReference type="SUPFAM" id="SSF56935">
    <property type="entry name" value="Porins"/>
    <property type="match status" value="1"/>
</dbReference>
<evidence type="ECO:0000256" key="7">
    <source>
        <dbReference type="ARBA" id="ARBA00023136"/>
    </source>
</evidence>
<keyword evidence="6 11" id="KW-0798">TonB box</keyword>
<evidence type="ECO:0000256" key="1">
    <source>
        <dbReference type="ARBA" id="ARBA00004571"/>
    </source>
</evidence>
<evidence type="ECO:0000256" key="2">
    <source>
        <dbReference type="ARBA" id="ARBA00022448"/>
    </source>
</evidence>